<feature type="signal peptide" evidence="2">
    <location>
        <begin position="1"/>
        <end position="37"/>
    </location>
</feature>
<dbReference type="PANTHER" id="PTHR11102">
    <property type="entry name" value="SEL-1-LIKE PROTEIN"/>
    <property type="match status" value="1"/>
</dbReference>
<dbReference type="SUPFAM" id="SSF81901">
    <property type="entry name" value="HCP-like"/>
    <property type="match status" value="1"/>
</dbReference>
<dbReference type="PANTHER" id="PTHR11102:SF160">
    <property type="entry name" value="ERAD-ASSOCIATED E3 UBIQUITIN-PROTEIN LIGASE COMPONENT HRD3"/>
    <property type="match status" value="1"/>
</dbReference>
<feature type="region of interest" description="Disordered" evidence="1">
    <location>
        <begin position="291"/>
        <end position="310"/>
    </location>
</feature>
<evidence type="ECO:0000313" key="4">
    <source>
        <dbReference type="Proteomes" id="UP000294547"/>
    </source>
</evidence>
<proteinExistence type="predicted"/>
<dbReference type="AlphaFoldDB" id="A0A4R6RJK1"/>
<evidence type="ECO:0000313" key="3">
    <source>
        <dbReference type="EMBL" id="TDP86604.1"/>
    </source>
</evidence>
<evidence type="ECO:0000256" key="2">
    <source>
        <dbReference type="SAM" id="SignalP"/>
    </source>
</evidence>
<dbReference type="InterPro" id="IPR050767">
    <property type="entry name" value="Sel1_AlgK"/>
</dbReference>
<dbReference type="InterPro" id="IPR011990">
    <property type="entry name" value="TPR-like_helical_dom_sf"/>
</dbReference>
<comment type="caution">
    <text evidence="3">The sequence shown here is derived from an EMBL/GenBank/DDBJ whole genome shotgun (WGS) entry which is preliminary data.</text>
</comment>
<protein>
    <recommendedName>
        <fullName evidence="5">TPR repeat protein</fullName>
    </recommendedName>
</protein>
<keyword evidence="2" id="KW-0732">Signal</keyword>
<sequence>MGVSPKVRMRTVNRVPVPMMRAALVAAAIALGGPAFGFDLPTPSDSGMCCDEAALEALRQGARAYYAGDTKQALDGLESAAESGHPAAQWKLGRMYAAGDGVHEDDLKAFEYFSRLIAAHGDDAPTSPQAPFVANAFVEVGSYYLNGIDNSAVGPDVGRARQIFTYAASYFGDAEAQVNLGRMYLDGVGGDRDPRQAARWFLLAARKGEIEAQLRLGQLLTAGDEIEPNPVQGLMWLTVALKQARFVHRDDAEIRAAHEAAFSIAGEEVRRRATAMADQWLAENAAAYATAGDLDDGQPRSAARRTSANR</sequence>
<dbReference type="Pfam" id="PF08238">
    <property type="entry name" value="Sel1"/>
    <property type="match status" value="4"/>
</dbReference>
<accession>A0A4R6RJK1</accession>
<gene>
    <name evidence="3" type="ORF">EDD54_0483</name>
</gene>
<evidence type="ECO:0008006" key="5">
    <source>
        <dbReference type="Google" id="ProtNLM"/>
    </source>
</evidence>
<dbReference type="EMBL" id="SNXY01000006">
    <property type="protein sequence ID" value="TDP86604.1"/>
    <property type="molecule type" value="Genomic_DNA"/>
</dbReference>
<feature type="chain" id="PRO_5020362357" description="TPR repeat protein" evidence="2">
    <location>
        <begin position="38"/>
        <end position="310"/>
    </location>
</feature>
<organism evidence="3 4">
    <name type="scientific">Oharaeibacter diazotrophicus</name>
    <dbReference type="NCBI Taxonomy" id="1920512"/>
    <lineage>
        <taxon>Bacteria</taxon>
        <taxon>Pseudomonadati</taxon>
        <taxon>Pseudomonadota</taxon>
        <taxon>Alphaproteobacteria</taxon>
        <taxon>Hyphomicrobiales</taxon>
        <taxon>Pleomorphomonadaceae</taxon>
        <taxon>Oharaeibacter</taxon>
    </lineage>
</organism>
<evidence type="ECO:0000256" key="1">
    <source>
        <dbReference type="SAM" id="MobiDB-lite"/>
    </source>
</evidence>
<reference evidence="3 4" key="1">
    <citation type="submission" date="2019-03" db="EMBL/GenBank/DDBJ databases">
        <title>Genomic Encyclopedia of Type Strains, Phase IV (KMG-IV): sequencing the most valuable type-strain genomes for metagenomic binning, comparative biology and taxonomic classification.</title>
        <authorList>
            <person name="Goeker M."/>
        </authorList>
    </citation>
    <scope>NUCLEOTIDE SEQUENCE [LARGE SCALE GENOMIC DNA]</scope>
    <source>
        <strain evidence="3 4">DSM 102969</strain>
    </source>
</reference>
<name>A0A4R6RJK1_9HYPH</name>
<keyword evidence="4" id="KW-1185">Reference proteome</keyword>
<dbReference type="Gene3D" id="1.25.40.10">
    <property type="entry name" value="Tetratricopeptide repeat domain"/>
    <property type="match status" value="2"/>
</dbReference>
<dbReference type="SMART" id="SM00671">
    <property type="entry name" value="SEL1"/>
    <property type="match status" value="4"/>
</dbReference>
<dbReference type="InterPro" id="IPR006597">
    <property type="entry name" value="Sel1-like"/>
</dbReference>
<dbReference type="Proteomes" id="UP000294547">
    <property type="component" value="Unassembled WGS sequence"/>
</dbReference>